<dbReference type="Gene3D" id="3.40.50.150">
    <property type="entry name" value="Vaccinia Virus protein VP39"/>
    <property type="match status" value="1"/>
</dbReference>
<dbReference type="SUPFAM" id="SSF53335">
    <property type="entry name" value="S-adenosyl-L-methionine-dependent methyltransferases"/>
    <property type="match status" value="1"/>
</dbReference>
<dbReference type="Proteomes" id="UP000694865">
    <property type="component" value="Unplaced"/>
</dbReference>
<dbReference type="RefSeq" id="XP_006813505.1">
    <property type="nucleotide sequence ID" value="XM_006813442.1"/>
</dbReference>
<sequence length="303" mass="35137">MLSVQSLFNDKDHYSKCRHSFLPLAKYFTERMPRWCQHVFPGIIKNIILLAEEEKKNGCEKRECHSVCSVLSIGGGSGEVDRMMLQQLQGMFSNIKYSVVEPSLQEIEKFRNLVEGDTHLLKTAFDWHMKTFDEFIECMKVSPRDSFNFIHIIEAIYYMPYDGAIQEMYNILALGGILLIIVTADGSGYHNLWKRHRSILQDDRMNFITSADVKKELRMKNIPFMSIRDESRVDISEVFVDNSDVGDRILDFLTHICNFRQTVPKNIRDDLIQLLKSEQCCETLDGRKMFNNSSDAIIVQKQG</sequence>
<dbReference type="InterPro" id="IPR029063">
    <property type="entry name" value="SAM-dependent_MTases_sf"/>
</dbReference>
<gene>
    <name evidence="2" type="primary">LOC102810340</name>
</gene>
<reference evidence="2" key="1">
    <citation type="submission" date="2025-08" db="UniProtKB">
        <authorList>
            <consortium name="RefSeq"/>
        </authorList>
    </citation>
    <scope>IDENTIFICATION</scope>
    <source>
        <tissue evidence="2">Testes</tissue>
    </source>
</reference>
<evidence type="ECO:0000313" key="2">
    <source>
        <dbReference type="RefSeq" id="XP_006813505.1"/>
    </source>
</evidence>
<dbReference type="GeneID" id="102810340"/>
<keyword evidence="1" id="KW-1185">Reference proteome</keyword>
<name>A0ABM0M0G4_SACKO</name>
<protein>
    <submittedName>
        <fullName evidence="2">Histamine N-methyltransferase-like</fullName>
    </submittedName>
</protein>
<accession>A0ABM0M0G4</accession>
<organism evidence="1 2">
    <name type="scientific">Saccoglossus kowalevskii</name>
    <name type="common">Acorn worm</name>
    <dbReference type="NCBI Taxonomy" id="10224"/>
    <lineage>
        <taxon>Eukaryota</taxon>
        <taxon>Metazoa</taxon>
        <taxon>Hemichordata</taxon>
        <taxon>Enteropneusta</taxon>
        <taxon>Harrimaniidae</taxon>
        <taxon>Saccoglossus</taxon>
    </lineage>
</organism>
<evidence type="ECO:0000313" key="1">
    <source>
        <dbReference type="Proteomes" id="UP000694865"/>
    </source>
</evidence>
<dbReference type="Pfam" id="PF13489">
    <property type="entry name" value="Methyltransf_23"/>
    <property type="match status" value="1"/>
</dbReference>
<proteinExistence type="predicted"/>